<sequence length="592" mass="64052">MQLTLLVLAASAATSNGLAAPVANPGATTSQGGLFAAVAAKNAEMLAVKEGKKLIKDVKKLPAAPFSMMTEKGPTLAKLLEREGCVGVPEALTPETAATLRAFVEDRRDVAMAEVEEGGAPFESRFGGVNCRGKGVFGTRQDLYQPVDAPEVRAALSEFFERLRPLLEPLVGLDATLHEISSLVADPGAPRQCIHADTIVLPCPQYPSASMEPLYTCFIALQDVDDDMGHTLFLPQTHTDHTLWNVRRQDQETYISSRKAVQSNLQTGDVAIFDSRVLHCGLGNTSNKRRILFYCTVSAQHAWPLPDGLHGSNSVLPADRSRWRVRDFLSDVGTPFLGRDERQLQYAMDDETIRTAVTLYFTDRSAADATYGKIETWDTSGVTDMSELFCKLTSCAYYNSGASSFFADISAWDTSGVTDMHGMFKGASTFNNVISTCNGCAGIVHDGNIGGWDVSKVTDMSNMFAYATIFNQPIGGWCVHNVENMNSMFNVASAFNQDLSNWQVAQVTDMKWMFDRAEAFDQDLGWCVDDDVDIRTGQSKCDATSCGVEQKEDASECPASLATCAALGSDGAKARSVAFGLLVTVALLGVAF</sequence>
<organism evidence="2 3">
    <name type="scientific">Pelagomonas calceolata</name>
    <dbReference type="NCBI Taxonomy" id="35677"/>
    <lineage>
        <taxon>Eukaryota</taxon>
        <taxon>Sar</taxon>
        <taxon>Stramenopiles</taxon>
        <taxon>Ochrophyta</taxon>
        <taxon>Pelagophyceae</taxon>
        <taxon>Pelagomonadales</taxon>
        <taxon>Pelagomonadaceae</taxon>
        <taxon>Pelagomonas</taxon>
    </lineage>
</organism>
<gene>
    <name evidence="2" type="ORF">PECAL_6P19490</name>
</gene>
<comment type="caution">
    <text evidence="2">The sequence shown here is derived from an EMBL/GenBank/DDBJ whole genome shotgun (WGS) entry which is preliminary data.</text>
</comment>
<dbReference type="PANTHER" id="PTHR37563:SF2">
    <property type="entry name" value="PHYTANOYL-COA DIOXYGENASE FAMILY PROTEIN (AFU_ORTHOLOGUE AFUA_2G03330)"/>
    <property type="match status" value="1"/>
</dbReference>
<dbReference type="Pfam" id="PF03382">
    <property type="entry name" value="DUF285"/>
    <property type="match status" value="2"/>
</dbReference>
<dbReference type="Proteomes" id="UP000789595">
    <property type="component" value="Unassembled WGS sequence"/>
</dbReference>
<dbReference type="EMBL" id="CAKKNE010000006">
    <property type="protein sequence ID" value="CAH0380305.1"/>
    <property type="molecule type" value="Genomic_DNA"/>
</dbReference>
<dbReference type="NCBIfam" id="TIGR02167">
    <property type="entry name" value="Liste_lipo_26"/>
    <property type="match status" value="1"/>
</dbReference>
<dbReference type="InterPro" id="IPR008775">
    <property type="entry name" value="Phytyl_CoA_dOase-like"/>
</dbReference>
<dbReference type="InterPro" id="IPR011889">
    <property type="entry name" value="Liste_lipo_26"/>
</dbReference>
<dbReference type="OrthoDB" id="406378at2759"/>
<keyword evidence="1" id="KW-0732">Signal</keyword>
<dbReference type="AlphaFoldDB" id="A0A8J2T134"/>
<feature type="signal peptide" evidence="1">
    <location>
        <begin position="1"/>
        <end position="19"/>
    </location>
</feature>
<dbReference type="PANTHER" id="PTHR37563">
    <property type="entry name" value="PHYTANOYL-COA DIOXYGENASE FAMILY PROTEIN (AFU_ORTHOLOGUE AFUA_2G03330)"/>
    <property type="match status" value="1"/>
</dbReference>
<feature type="chain" id="PRO_5035151979" description="Fe2OG dioxygenase domain-containing protein" evidence="1">
    <location>
        <begin position="20"/>
        <end position="592"/>
    </location>
</feature>
<proteinExistence type="predicted"/>
<dbReference type="InterPro" id="IPR005046">
    <property type="entry name" value="DUF285"/>
</dbReference>
<evidence type="ECO:0000313" key="3">
    <source>
        <dbReference type="Proteomes" id="UP000789595"/>
    </source>
</evidence>
<reference evidence="2" key="1">
    <citation type="submission" date="2021-11" db="EMBL/GenBank/DDBJ databases">
        <authorList>
            <consortium name="Genoscope - CEA"/>
            <person name="William W."/>
        </authorList>
    </citation>
    <scope>NUCLEOTIDE SEQUENCE</scope>
</reference>
<dbReference type="Pfam" id="PF05721">
    <property type="entry name" value="PhyH"/>
    <property type="match status" value="1"/>
</dbReference>
<keyword evidence="3" id="KW-1185">Reference proteome</keyword>
<dbReference type="Gene3D" id="2.60.120.620">
    <property type="entry name" value="q2cbj1_9rhob like domain"/>
    <property type="match status" value="1"/>
</dbReference>
<name>A0A8J2T134_9STRA</name>
<evidence type="ECO:0008006" key="4">
    <source>
        <dbReference type="Google" id="ProtNLM"/>
    </source>
</evidence>
<evidence type="ECO:0000256" key="1">
    <source>
        <dbReference type="SAM" id="SignalP"/>
    </source>
</evidence>
<dbReference type="InterPro" id="IPR051961">
    <property type="entry name" value="Fungal_Metabolite_Diox"/>
</dbReference>
<evidence type="ECO:0000313" key="2">
    <source>
        <dbReference type="EMBL" id="CAH0380305.1"/>
    </source>
</evidence>
<accession>A0A8J2T134</accession>
<protein>
    <recommendedName>
        <fullName evidence="4">Fe2OG dioxygenase domain-containing protein</fullName>
    </recommendedName>
</protein>
<dbReference type="SUPFAM" id="SSF51197">
    <property type="entry name" value="Clavaminate synthase-like"/>
    <property type="match status" value="1"/>
</dbReference>